<feature type="compositionally biased region" description="Basic and acidic residues" evidence="1">
    <location>
        <begin position="132"/>
        <end position="149"/>
    </location>
</feature>
<feature type="domain" description="Bacterial Ig-like" evidence="2">
    <location>
        <begin position="610"/>
        <end position="693"/>
    </location>
</feature>
<feature type="domain" description="Bacterial Ig-like" evidence="2">
    <location>
        <begin position="706"/>
        <end position="795"/>
    </location>
</feature>
<feature type="compositionally biased region" description="Polar residues" evidence="1">
    <location>
        <begin position="451"/>
        <end position="468"/>
    </location>
</feature>
<feature type="domain" description="Bacterial Ig-like" evidence="2">
    <location>
        <begin position="2272"/>
        <end position="2363"/>
    </location>
</feature>
<feature type="compositionally biased region" description="Basic and acidic residues" evidence="1">
    <location>
        <begin position="101"/>
        <end position="125"/>
    </location>
</feature>
<feature type="region of interest" description="Disordered" evidence="1">
    <location>
        <begin position="270"/>
        <end position="315"/>
    </location>
</feature>
<protein>
    <submittedName>
        <fullName evidence="3">Putative surface protein</fullName>
    </submittedName>
</protein>
<feature type="domain" description="Bacterial Ig-like" evidence="2">
    <location>
        <begin position="85"/>
        <end position="165"/>
    </location>
</feature>
<dbReference type="Pfam" id="PF19077">
    <property type="entry name" value="Big_13"/>
    <property type="match status" value="24"/>
</dbReference>
<dbReference type="Gene3D" id="2.60.40.1800">
    <property type="match status" value="1"/>
</dbReference>
<evidence type="ECO:0000256" key="1">
    <source>
        <dbReference type="SAM" id="MobiDB-lite"/>
    </source>
</evidence>
<feature type="domain" description="Bacterial Ig-like" evidence="2">
    <location>
        <begin position="2065"/>
        <end position="2154"/>
    </location>
</feature>
<dbReference type="InterPro" id="IPR044016">
    <property type="entry name" value="Big_13"/>
</dbReference>
<feature type="domain" description="Bacterial Ig-like" evidence="2">
    <location>
        <begin position="1026"/>
        <end position="1105"/>
    </location>
</feature>
<evidence type="ECO:0000259" key="2">
    <source>
        <dbReference type="Pfam" id="PF19077"/>
    </source>
</evidence>
<feature type="region of interest" description="Disordered" evidence="1">
    <location>
        <begin position="715"/>
        <end position="734"/>
    </location>
</feature>
<dbReference type="EMBL" id="JMTB01000127">
    <property type="protein sequence ID" value="KFB98174.1"/>
    <property type="molecule type" value="Genomic_DNA"/>
</dbReference>
<feature type="region of interest" description="Disordered" evidence="1">
    <location>
        <begin position="433"/>
        <end position="473"/>
    </location>
</feature>
<feature type="domain" description="Bacterial Ig-like" evidence="2">
    <location>
        <begin position="1852"/>
        <end position="1944"/>
    </location>
</feature>
<feature type="domain" description="Bacterial Ig-like" evidence="2">
    <location>
        <begin position="1443"/>
        <end position="1519"/>
    </location>
</feature>
<feature type="compositionally biased region" description="Polar residues" evidence="1">
    <location>
        <begin position="851"/>
        <end position="864"/>
    </location>
</feature>
<accession>A0A084ZL30</accession>
<feature type="domain" description="Bacterial Ig-like" evidence="2">
    <location>
        <begin position="917"/>
        <end position="993"/>
    </location>
</feature>
<gene>
    <name evidence="3" type="ORF">GTGU_04565</name>
</gene>
<feature type="domain" description="Bacterial Ig-like" evidence="2">
    <location>
        <begin position="390"/>
        <end position="477"/>
    </location>
</feature>
<dbReference type="Gene3D" id="2.60.40.10">
    <property type="entry name" value="Immunoglobulins"/>
    <property type="match status" value="1"/>
</dbReference>
<organism evidence="3 4">
    <name type="scientific">Trabulsiella guamensis ATCC 49490</name>
    <dbReference type="NCBI Taxonomy" id="1005994"/>
    <lineage>
        <taxon>Bacteria</taxon>
        <taxon>Pseudomonadati</taxon>
        <taxon>Pseudomonadota</taxon>
        <taxon>Gammaproteobacteria</taxon>
        <taxon>Enterobacterales</taxon>
        <taxon>Enterobacteriaceae</taxon>
        <taxon>Trabulsiella</taxon>
    </lineage>
</organism>
<reference evidence="4" key="1">
    <citation type="submission" date="2014-05" db="EMBL/GenBank/DDBJ databases">
        <title>ATOL: Assembling a taxonomically balanced genome-scale reconstruction of the evolutionary history of the Enterobacteriaceae.</title>
        <authorList>
            <person name="Plunkett G. III"/>
            <person name="Neeno-Eckwall E.C."/>
            <person name="Glasner J.D."/>
            <person name="Perna N.T."/>
        </authorList>
    </citation>
    <scope>NUCLEOTIDE SEQUENCE [LARGE SCALE GENOMIC DNA]</scope>
    <source>
        <strain evidence="4">ATCC 49490</strain>
    </source>
</reference>
<evidence type="ECO:0000313" key="3">
    <source>
        <dbReference type="EMBL" id="KFB98174.1"/>
    </source>
</evidence>
<feature type="domain" description="Bacterial Ig-like" evidence="2">
    <location>
        <begin position="805"/>
        <end position="898"/>
    </location>
</feature>
<dbReference type="NCBIfam" id="NF033510">
    <property type="entry name" value="Ca_tandemer"/>
    <property type="match status" value="24"/>
</dbReference>
<feature type="region of interest" description="Disordered" evidence="1">
    <location>
        <begin position="1333"/>
        <end position="1363"/>
    </location>
</feature>
<feature type="domain" description="Bacterial Ig-like" evidence="2">
    <location>
        <begin position="494"/>
        <end position="578"/>
    </location>
</feature>
<feature type="non-terminal residue" evidence="3">
    <location>
        <position position="1"/>
    </location>
</feature>
<feature type="region of interest" description="Disordered" evidence="1">
    <location>
        <begin position="807"/>
        <end position="837"/>
    </location>
</feature>
<feature type="non-terminal residue" evidence="3">
    <location>
        <position position="2600"/>
    </location>
</feature>
<feature type="compositionally biased region" description="Basic and acidic residues" evidence="1">
    <location>
        <begin position="273"/>
        <end position="285"/>
    </location>
</feature>
<feature type="domain" description="Bacterial Ig-like" evidence="2">
    <location>
        <begin position="2372"/>
        <end position="2465"/>
    </location>
</feature>
<dbReference type="Proteomes" id="UP000028630">
    <property type="component" value="Unassembled WGS sequence"/>
</dbReference>
<feature type="domain" description="Bacterial Ig-like" evidence="2">
    <location>
        <begin position="286"/>
        <end position="373"/>
    </location>
</feature>
<feature type="domain" description="Bacterial Ig-like" evidence="2">
    <location>
        <begin position="185"/>
        <end position="261"/>
    </location>
</feature>
<keyword evidence="4" id="KW-1185">Reference proteome</keyword>
<feature type="domain" description="Bacterial Ig-like" evidence="2">
    <location>
        <begin position="1959"/>
        <end position="2048"/>
    </location>
</feature>
<dbReference type="InterPro" id="IPR013783">
    <property type="entry name" value="Ig-like_fold"/>
</dbReference>
<name>A0A084ZL30_9ENTR</name>
<feature type="region of interest" description="Disordered" evidence="1">
    <location>
        <begin position="851"/>
        <end position="870"/>
    </location>
</feature>
<evidence type="ECO:0000313" key="4">
    <source>
        <dbReference type="Proteomes" id="UP000028630"/>
    </source>
</evidence>
<sequence length="2600" mass="264344">GSMSPVALGGEPMGPGSGIFTAPGDDNDSLFGLLGFLAAASAIGVGAAVAMNEDSDDISDRNAPETPAIGETIDNEGNVVGPLKSGDQTDDTTPTLSGRGEPGDTIHIYDKGKEIGSVKVGDDGKWSYTPEKPLDDGEHELTVTEKDPSGNESKPSDPIVITVDTLAPDAPAIQHVIDKVGNVVGEINHNGWTDDTRPEMSGTGEAGATITIYDNGKAIGQTEVNADGRWYFKPTQDLADGNHDITVKQTDKAGNVSDSSPVRDFSVITAAPEKPDQPEVLDKTGPKTGPLEPGDVTDETKPTFNGDGTPGNVIIIKDNGKEIGSTVVGDDGKWSYTPKDDLGEGKHELEVSEKDKAGNISDPSDPIQIVVDTTPPPKPDVANALDDNDPITGKIQDGGITDDSRPTFSGGGEPGDTVTIYDGDEVLGTTVIGDDGKWSFTPEESLDDGNHSITVTQTDPAGNTSEPSDSLDFGVDTTPPEAGEDVLKITGVADNVGDQQGNVTSGGITDDSQPAITGIGEAGNIVFVYSTDAAGKHLIGSAVVDADGKWSLTPDAPLLEGLNSLTLETQDPAGNRIAGEAPAYDVTLLIPTGTEPAITSVVDSNEPHVGALQKGDATNDNTPTLIGSAAPGDIVTIRDGSTVLGSVTADSNGKWTFTPGTALADGNHNFVVTATDAAGNHSDSGNFPISIDTAAPDAGNVAANDDVGDVTGTVKDGETTDDQSPTFGGNAEPGSVVEIIDNGKVIGSTVVGDDGKWEYTPEEPLGKGDHEITTVVTDPAGNSSEPSPGISFSVDPDPNQVTIGAVKDDQGPITGNLTDGNVTDDARPELTGSGKPGSVVTIKDGDEVLGSTTVNQDGSWSFTPTEDLEDGDHSLTVTSVDPAGNDVTSPAFDLTVDTASPGKPAITVASDDVGNVRGDLTSGSVTDDANPTLKGTAEAGSRVDIYDNGELIGSAVADSNGAWTFTPTTPLPEGEHRLTVTATDKAGNTGPASDEFVLSTDYTPPVATEDSLKITAVADDIGDLQGNVASGAITDDSQPAISGIGTAGNTVFVYTTDAAGKHLIGSAVVEADGTWSLTPDAPLLEGLNSLTLETQDPAGNRITGEAPAYDITLLIPTGTEPSIISVIDNSEPNTGALQKGDVTNDSTPTLNGTAAAGDIVTIRDGSTVLGSVTADSNGRWSFTPDTALADGNHNFAVTATDPAGNHKESGSFPVVIDTAAPSATGDLLITDNVGEYTGPVNDGDTTDDQSPTFSGTAQAGDIITVIDNGVVLGSAVAGDDGKWTYTPETPLAKGEHEVTTTVTDPAGNTSEPSPGVSFTVDTDPNMVTIGAVKDDQGPVTGNLTDGSVTDDARPELTGSGKPGSVVTVMDGTTVLGSTTVQPDGSWSFTPSADLSDGSHSLTVVSTDLAGGTVTSPAFDLTVDTASPGKPAITVASDDVGNVRGDLTSGSVTDDANPTLKGTAEAGSRVDIYDNGELIGSAVADNNGAWTFTPTTPLPEGEHRLTVTATDKAGNTGPASDEFVLSTDYSAPDSGLVTITGIYDDKPQSIGPVADGGITDDNRPRISGTGAEAGNIITVYNGTTVIGSTTVMADGTWSLEPTTPLADGLYTLTAKETDSVGNVSDPSNAFTFTLSTQAPPVPSLDSVYDDVAPNVDNVQKGEVTNDNRPTLNGSGLPGGTISIYDNGTLIGTATVGGNGSWSFTPDTALLDGRHNFTVTVTDSIGRVSPATGGHEIIIDTAAPSATSDLLITDDVGTYQGPVSNGDTTDDNTPTLSGKAEAGSTVNIIDNGLVIGTAVADVNGNWSYTPSTPLANGPHDLTTTVTDPSGNTGPEGTHVNIIVDVIPGQATIVAVKDDVGSVTTNVAQNGVTDDTRPEITGTAKAGSIVTITDGSTVLGSTTAGSDGSWSFIPTTDLAQGNHSFTATAKDPAGNDSVSGSWTITIDIDAPIKPSIDSAMDDVGSNQGTLANHGMTDDPTPTLSGKAEAGSIVKIYDQNGLLGSVTARADGTWSYTPTTRLDEGSHQFHVTATDKAGNTSDASDVFELVMDFTSPDSSKITITDVIDDKPTQTGSVAHNGETDDNRPLIQGTGAEAGDIITVYNGDKVIGSTTVKSDGTWELEPSSPLPNGTYVLTAKETDSVGNEAGPSNEYVFTVSTIAPQAPTLDNVYDDLAPGVDFLQKGDMTNDNTPTLSGTGVANGIISVYDNGTLIGTTTVASNGSWSFTPDTALNDGNHNFTATVTDTVGRVSPATGGFNIVVDTTVPSAVSDLLITDDVGAKTGPVNNNDTTDDNTPTISGKAEADSTVSIIDNGTVIGTAVADINGNWSFTPGAPLANGPHDITTKVTDTAGNTGPEGTHVNIIVDVTPGQAEITAIKDDVGDVTANVAQNGVTDDTRPEITGTAKAGSVVTITDGNNVLGSTTAGSDGNWSFTPTGDLGKGNHTFTATAKDPAGNDSVSSSWTITIDIDAPMKPSIDAANDDVGSSQGTLANHGMTDDPTPTLNGKAEAGSIVKIYDQSGLLGSVTARADGTWSYSPTAGLDEGSHQFYVTATDKAGNTSVASDNFELILDFTPPDSSKLAITDVIDDVGGVNGSVLSGTET</sequence>
<feature type="region of interest" description="Disordered" evidence="1">
    <location>
        <begin position="380"/>
        <end position="417"/>
    </location>
</feature>
<feature type="domain" description="Bacterial Ig-like" evidence="2">
    <location>
        <begin position="2182"/>
        <end position="2260"/>
    </location>
</feature>
<feature type="domain" description="Bacterial Ig-like" evidence="2">
    <location>
        <begin position="1234"/>
        <end position="1322"/>
    </location>
</feature>
<dbReference type="Gene3D" id="3.30.420.430">
    <property type="match status" value="21"/>
</dbReference>
<proteinExistence type="predicted"/>
<feature type="domain" description="Bacterial Ig-like" evidence="2">
    <location>
        <begin position="1660"/>
        <end position="1739"/>
    </location>
</feature>
<dbReference type="eggNOG" id="COG2931">
    <property type="taxonomic scope" value="Bacteria"/>
</dbReference>
<feature type="domain" description="Bacterial Ig-like" evidence="2">
    <location>
        <begin position="1555"/>
        <end position="1633"/>
    </location>
</feature>
<feature type="region of interest" description="Disordered" evidence="1">
    <location>
        <begin position="54"/>
        <end position="157"/>
    </location>
</feature>
<feature type="domain" description="Bacterial Ig-like" evidence="2">
    <location>
        <begin position="2479"/>
        <end position="2569"/>
    </location>
</feature>
<comment type="caution">
    <text evidence="3">The sequence shown here is derived from an EMBL/GenBank/DDBJ whole genome shotgun (WGS) entry which is preliminary data.</text>
</comment>
<feature type="domain" description="Bacterial Ig-like" evidence="2">
    <location>
        <begin position="1762"/>
        <end position="1842"/>
    </location>
</feature>
<feature type="domain" description="Bacterial Ig-like" evidence="2">
    <location>
        <begin position="1334"/>
        <end position="1424"/>
    </location>
</feature>
<feature type="region of interest" description="Disordered" evidence="1">
    <location>
        <begin position="1"/>
        <end position="24"/>
    </location>
</feature>
<feature type="domain" description="Bacterial Ig-like" evidence="2">
    <location>
        <begin position="1128"/>
        <end position="1218"/>
    </location>
</feature>